<dbReference type="AlphaFoldDB" id="A0A833T9I3"/>
<dbReference type="EMBL" id="WSZM01000340">
    <property type="protein sequence ID" value="KAF4034883.1"/>
    <property type="molecule type" value="Genomic_DNA"/>
</dbReference>
<evidence type="ECO:0000313" key="1">
    <source>
        <dbReference type="EMBL" id="KAF4034883.1"/>
    </source>
</evidence>
<reference evidence="2" key="1">
    <citation type="submission" date="2020-04" db="EMBL/GenBank/DDBJ databases">
        <title>Hybrid Assembly of Korean Phytophthora infestans isolates.</title>
        <authorList>
            <person name="Prokchorchik M."/>
            <person name="Lee Y."/>
            <person name="Seo J."/>
            <person name="Cho J.-H."/>
            <person name="Park Y.-E."/>
            <person name="Jang D.-C."/>
            <person name="Im J.-S."/>
            <person name="Choi J.-G."/>
            <person name="Park H.-J."/>
            <person name="Lee G.-B."/>
            <person name="Lee Y.-G."/>
            <person name="Hong S.-Y."/>
            <person name="Cho K."/>
            <person name="Sohn K.H."/>
        </authorList>
    </citation>
    <scope>NUCLEOTIDE SEQUENCE</scope>
    <source>
        <strain evidence="2">KR_1_A1</strain>
    </source>
</reference>
<evidence type="ECO:0000313" key="3">
    <source>
        <dbReference type="Proteomes" id="UP000602510"/>
    </source>
</evidence>
<comment type="caution">
    <text evidence="2">The sequence shown here is derived from an EMBL/GenBank/DDBJ whole genome shotgun (WGS) entry which is preliminary data.</text>
</comment>
<keyword evidence="3" id="KW-1185">Reference proteome</keyword>
<name>A0A833T9I3_PHYIN</name>
<gene>
    <name evidence="2" type="ORF">GN244_ATG08806</name>
    <name evidence="1" type="ORF">GN244_ATG13127</name>
</gene>
<accession>A0A833T9I3</accession>
<protein>
    <submittedName>
        <fullName evidence="2">Uncharacterized protein</fullName>
    </submittedName>
</protein>
<dbReference type="Proteomes" id="UP000602510">
    <property type="component" value="Unassembled WGS sequence"/>
</dbReference>
<evidence type="ECO:0000313" key="2">
    <source>
        <dbReference type="EMBL" id="KAF4039059.1"/>
    </source>
</evidence>
<proteinExistence type="predicted"/>
<organism evidence="2 3">
    <name type="scientific">Phytophthora infestans</name>
    <name type="common">Potato late blight agent</name>
    <name type="synonym">Botrytis infestans</name>
    <dbReference type="NCBI Taxonomy" id="4787"/>
    <lineage>
        <taxon>Eukaryota</taxon>
        <taxon>Sar</taxon>
        <taxon>Stramenopiles</taxon>
        <taxon>Oomycota</taxon>
        <taxon>Peronosporomycetes</taxon>
        <taxon>Peronosporales</taxon>
        <taxon>Peronosporaceae</taxon>
        <taxon>Phytophthora</taxon>
    </lineage>
</organism>
<dbReference type="EMBL" id="WSZM01000183">
    <property type="protein sequence ID" value="KAF4039059.1"/>
    <property type="molecule type" value="Genomic_DNA"/>
</dbReference>
<sequence>MLRRRGFLQEGGEVTITLFRIAIPHSYDGLVATLRMSSEKAVASPPVDLEMLGDLLIFQVVELASEFSSYGQSLLSRYHHFDDTRGILLDSGFRLARWLRQRLRPEQKNTKELLPLPQPAVFPLTIQHMDYITERFSDVKTQLQLMYAAVEDLHTKEDQIDSKLSRLHEQLRRIPTCRCEKFTPSSHLSKLTCNMKTTRENRLVGLRNETPTPVLQVDRLEVPL</sequence>